<evidence type="ECO:0000256" key="1">
    <source>
        <dbReference type="SAM" id="Phobius"/>
    </source>
</evidence>
<feature type="domain" description="TadE-like" evidence="2">
    <location>
        <begin position="11"/>
        <end position="53"/>
    </location>
</feature>
<dbReference type="InterPro" id="IPR012495">
    <property type="entry name" value="TadE-like_dom"/>
</dbReference>
<dbReference type="Proteomes" id="UP000066487">
    <property type="component" value="Chromosome"/>
</dbReference>
<evidence type="ECO:0000259" key="2">
    <source>
        <dbReference type="Pfam" id="PF07811"/>
    </source>
</evidence>
<gene>
    <name evidence="3" type="ORF">AO353_13775</name>
</gene>
<reference evidence="4" key="1">
    <citation type="submission" date="2015-09" db="EMBL/GenBank/DDBJ databases">
        <title>Whole genome sequence of Pseudomonas fluorescens FW300-N2E3.</title>
        <authorList>
            <person name="Ray J."/>
            <person name="Melnyk R."/>
            <person name="Deutschbauer A."/>
        </authorList>
    </citation>
    <scope>NUCLEOTIDE SEQUENCE [LARGE SCALE GENOMIC DNA]</scope>
    <source>
        <strain evidence="4">FW300-N2E3</strain>
    </source>
</reference>
<keyword evidence="1" id="KW-0812">Transmembrane</keyword>
<accession>A0A0N9WG86</accession>
<feature type="transmembrane region" description="Helical" evidence="1">
    <location>
        <begin position="12"/>
        <end position="32"/>
    </location>
</feature>
<dbReference type="AlphaFoldDB" id="A0A0N9WG86"/>
<name>A0A0N9WG86_PSEFL</name>
<sequence length="148" mass="15883">MKSGLPRKQKGAVAIEFALVFVIFFAVFYAIVSYSLPLLLVQSFNEATAEAVRQSVALDPKTPNYPTAMENLANSVLQQQLSWVPSAFNITFGVDAKAAYNAGTGLLTVSVTYPTSKLNQVIPFLVLPGVGTVPNLPTNLTAQSSLQF</sequence>
<keyword evidence="1" id="KW-1133">Transmembrane helix</keyword>
<evidence type="ECO:0000313" key="4">
    <source>
        <dbReference type="Proteomes" id="UP000066487"/>
    </source>
</evidence>
<organism evidence="3 4">
    <name type="scientific">Pseudomonas fluorescens</name>
    <dbReference type="NCBI Taxonomy" id="294"/>
    <lineage>
        <taxon>Bacteria</taxon>
        <taxon>Pseudomonadati</taxon>
        <taxon>Pseudomonadota</taxon>
        <taxon>Gammaproteobacteria</taxon>
        <taxon>Pseudomonadales</taxon>
        <taxon>Pseudomonadaceae</taxon>
        <taxon>Pseudomonas</taxon>
    </lineage>
</organism>
<reference evidence="3 4" key="2">
    <citation type="journal article" date="2018" name="Nature">
        <title>Mutant phenotypes for thousands of bacterial genes of unknown function.</title>
        <authorList>
            <person name="Price M.N."/>
            <person name="Wetmore K.M."/>
            <person name="Waters R.J."/>
            <person name="Callaghan M."/>
            <person name="Ray J."/>
            <person name="Liu H."/>
            <person name="Kuehl J.V."/>
            <person name="Melnyk R.A."/>
            <person name="Lamson J.S."/>
            <person name="Suh Y."/>
            <person name="Carlson H.K."/>
            <person name="Esquivel Z."/>
            <person name="Sadeeshkumar H."/>
            <person name="Chakraborty R."/>
            <person name="Zane G.M."/>
            <person name="Rubin B.E."/>
            <person name="Wall J.D."/>
            <person name="Visel A."/>
            <person name="Bristow J."/>
            <person name="Blow M.J."/>
            <person name="Arkin A.P."/>
            <person name="Deutschbauer A.M."/>
        </authorList>
    </citation>
    <scope>NUCLEOTIDE SEQUENCE [LARGE SCALE GENOMIC DNA]</scope>
    <source>
        <strain evidence="3 4">FW300-N2E3</strain>
    </source>
</reference>
<keyword evidence="1" id="KW-0472">Membrane</keyword>
<dbReference type="Pfam" id="PF07811">
    <property type="entry name" value="TadE"/>
    <property type="match status" value="1"/>
</dbReference>
<dbReference type="OrthoDB" id="5574209at2"/>
<dbReference type="RefSeq" id="WP_054595458.1">
    <property type="nucleotide sequence ID" value="NZ_CP012830.1"/>
</dbReference>
<proteinExistence type="predicted"/>
<protein>
    <submittedName>
        <fullName evidence="3">Pilus assembly protein TadE</fullName>
    </submittedName>
</protein>
<dbReference type="EMBL" id="CP012830">
    <property type="protein sequence ID" value="ALI02102.1"/>
    <property type="molecule type" value="Genomic_DNA"/>
</dbReference>
<evidence type="ECO:0000313" key="3">
    <source>
        <dbReference type="EMBL" id="ALI02102.1"/>
    </source>
</evidence>